<protein>
    <submittedName>
        <fullName evidence="5">Uncharacterized protein</fullName>
    </submittedName>
</protein>
<dbReference type="PANTHER" id="PTHR36352:SF1">
    <property type="entry name" value="EXPRESSED PROTEIN"/>
    <property type="match status" value="1"/>
</dbReference>
<dbReference type="Gene3D" id="3.30.410.10">
    <property type="entry name" value="Cholesterol Oxidase, domain 2"/>
    <property type="match status" value="1"/>
</dbReference>
<dbReference type="GO" id="GO:0009535">
    <property type="term" value="C:chloroplast thylakoid membrane"/>
    <property type="evidence" value="ECO:0007669"/>
    <property type="project" value="TreeGrafter"/>
</dbReference>
<keyword evidence="1" id="KW-0285">Flavoprotein</keyword>
<dbReference type="Pfam" id="PF23650">
    <property type="entry name" value="DUF7148"/>
    <property type="match status" value="1"/>
</dbReference>
<reference evidence="5" key="1">
    <citation type="submission" date="2022-11" db="EMBL/GenBank/DDBJ databases">
        <authorList>
            <person name="Hyden B.L."/>
            <person name="Feng K."/>
            <person name="Yates T."/>
            <person name="Jawdy S."/>
            <person name="Smart L.B."/>
            <person name="Muchero W."/>
        </authorList>
    </citation>
    <scope>NUCLEOTIDE SEQUENCE</scope>
    <source>
        <tissue evidence="5">Shoot tip</tissue>
    </source>
</reference>
<evidence type="ECO:0000259" key="3">
    <source>
        <dbReference type="Pfam" id="PF00890"/>
    </source>
</evidence>
<comment type="caution">
    <text evidence="5">The sequence shown here is derived from an EMBL/GenBank/DDBJ whole genome shotgun (WGS) entry which is preliminary data.</text>
</comment>
<keyword evidence="2" id="KW-0560">Oxidoreductase</keyword>
<feature type="domain" description="DUF7148" evidence="4">
    <location>
        <begin position="78"/>
        <end position="197"/>
    </location>
</feature>
<dbReference type="Pfam" id="PF00890">
    <property type="entry name" value="FAD_binding_2"/>
    <property type="match status" value="1"/>
</dbReference>
<evidence type="ECO:0000313" key="6">
    <source>
        <dbReference type="Proteomes" id="UP001151532"/>
    </source>
</evidence>
<proteinExistence type="predicted"/>
<dbReference type="Proteomes" id="UP001151532">
    <property type="component" value="Chromosome 6"/>
</dbReference>
<gene>
    <name evidence="5" type="ORF">OIU79_011812</name>
</gene>
<dbReference type="GO" id="GO:0009570">
    <property type="term" value="C:chloroplast stroma"/>
    <property type="evidence" value="ECO:0007669"/>
    <property type="project" value="TreeGrafter"/>
</dbReference>
<dbReference type="SUPFAM" id="SSF51905">
    <property type="entry name" value="FAD/NAD(P)-binding domain"/>
    <property type="match status" value="1"/>
</dbReference>
<accession>A0A9Q0T2L0</accession>
<dbReference type="Gene3D" id="3.50.50.60">
    <property type="entry name" value="FAD/NAD(P)-binding domain"/>
    <property type="match status" value="2"/>
</dbReference>
<organism evidence="5 6">
    <name type="scientific">Salix purpurea</name>
    <name type="common">Purple osier willow</name>
    <dbReference type="NCBI Taxonomy" id="77065"/>
    <lineage>
        <taxon>Eukaryota</taxon>
        <taxon>Viridiplantae</taxon>
        <taxon>Streptophyta</taxon>
        <taxon>Embryophyta</taxon>
        <taxon>Tracheophyta</taxon>
        <taxon>Spermatophyta</taxon>
        <taxon>Magnoliopsida</taxon>
        <taxon>eudicotyledons</taxon>
        <taxon>Gunneridae</taxon>
        <taxon>Pentapetalae</taxon>
        <taxon>rosids</taxon>
        <taxon>fabids</taxon>
        <taxon>Malpighiales</taxon>
        <taxon>Salicaceae</taxon>
        <taxon>Saliceae</taxon>
        <taxon>Salix</taxon>
    </lineage>
</organism>
<keyword evidence="6" id="KW-1185">Reference proteome</keyword>
<evidence type="ECO:0000259" key="4">
    <source>
        <dbReference type="Pfam" id="PF23650"/>
    </source>
</evidence>
<dbReference type="InterPro" id="IPR003953">
    <property type="entry name" value="FAD-dep_OxRdtase_2_FAD-bd"/>
</dbReference>
<dbReference type="PANTHER" id="PTHR36352">
    <property type="entry name" value="EXPRESSED PROTEIN"/>
    <property type="match status" value="1"/>
</dbReference>
<dbReference type="AlphaFoldDB" id="A0A9Q0T2L0"/>
<evidence type="ECO:0000256" key="1">
    <source>
        <dbReference type="ARBA" id="ARBA00022630"/>
    </source>
</evidence>
<reference evidence="5" key="2">
    <citation type="journal article" date="2023" name="Int. J. Mol. Sci.">
        <title>De Novo Assembly and Annotation of 11 Diverse Shrub Willow (Salix) Genomes Reveals Novel Gene Organization in Sex-Linked Regions.</title>
        <authorList>
            <person name="Hyden B."/>
            <person name="Feng K."/>
            <person name="Yates T.B."/>
            <person name="Jawdy S."/>
            <person name="Cereghino C."/>
            <person name="Smart L.B."/>
            <person name="Muchero W."/>
        </authorList>
    </citation>
    <scope>NUCLEOTIDE SEQUENCE</scope>
    <source>
        <tissue evidence="5">Shoot tip</tissue>
    </source>
</reference>
<dbReference type="OrthoDB" id="1930092at2759"/>
<sequence length="429" mass="46445">MASAITPLMLFSTCATSHLQPLSSPSPLPFLPPTSLASAACKTRFSRLLELQSHRNILPVPKSSPENDGIVAADNEGEDGVSLGTFKLPGNTDLQRFETLLFQWANSLCQGANLPLPMPLKVDKISGGARLGFITIEDGKTEVLVYIDCLVFPATSDSGPIFRAVRNGPLKDASPPGEPRIMRSLLQALQKSVQIATKKTVVFLQNFNEECPCNITENKSGFLVHTHLSETEILPMILIELRPENRGDDYDAIVVGSGYGGSVAACRMSTAGIKVCLLEKGQRWKSEDFPTDRWKIMSAEDSLAAVACGLGGGSLVNAGVMVPTPTRARRNPKWPKERERDWDICESSAAAMLRIQSSSVKFPMAKVMGEIAGEFEESIESSVKLSVKFDAEEPPSNPPKLDQSSTFFACGNCLAGWPQHSTENKSSAM</sequence>
<evidence type="ECO:0000256" key="2">
    <source>
        <dbReference type="ARBA" id="ARBA00023002"/>
    </source>
</evidence>
<dbReference type="InterPro" id="IPR055572">
    <property type="entry name" value="DUF7148"/>
</dbReference>
<dbReference type="EMBL" id="JAPFFK010000017">
    <property type="protein sequence ID" value="KAJ6698373.1"/>
    <property type="molecule type" value="Genomic_DNA"/>
</dbReference>
<name>A0A9Q0T2L0_SALPP</name>
<dbReference type="GO" id="GO:0016491">
    <property type="term" value="F:oxidoreductase activity"/>
    <property type="evidence" value="ECO:0007669"/>
    <property type="project" value="UniProtKB-KW"/>
</dbReference>
<evidence type="ECO:0000313" key="5">
    <source>
        <dbReference type="EMBL" id="KAJ6698373.1"/>
    </source>
</evidence>
<feature type="domain" description="FAD-dependent oxidoreductase 2 FAD-binding" evidence="3">
    <location>
        <begin position="251"/>
        <end position="284"/>
    </location>
</feature>
<dbReference type="InterPro" id="IPR036188">
    <property type="entry name" value="FAD/NAD-bd_sf"/>
</dbReference>